<sequence length="458" mass="48948">MFSSSLILVAILTGGVAATEFQCWDLHSTDEIRAKYRNFINNHRSTIASGTATGKDSAKLPQGKNIYRLDWDCMLEQEAQKVVDKCDATASGPAEVSMVIGKLPVKTCNPVTLIKKQVDAWWNTVKNAAVDSTNPTYSDSKLHDFAVLAYGSAVKLGCAQKNCNGELVMACMLYPKGPEDGQPIYEVGGGCTKLDPNDVSSYVPCSTYQSSTCATGTKLCVAGYIDPNRSTTTAAATTVATTTKTEAATTTKTEAATTTTAGTTAGGVASTICTDQANWVMSTDAVRNKFVDSHNEYRSIFAKGQGVMSGGVTARPCSQMKKMKYDCASEKIAYNAACSATTGYVENRNSFQDPNKDPVQAAMQAVRRWYNEKQTGSLLQQTGQTNTYAENLGIPRFAKVVWDTHATVGCAVKPCGGKLNVVCVYNPSNFGVGKQIYKMGPTCNRCTGSCDSAMGLCL</sequence>
<dbReference type="SMART" id="SM00198">
    <property type="entry name" value="SCP"/>
    <property type="match status" value="2"/>
</dbReference>
<name>A0ABR1E225_NECAM</name>
<evidence type="ECO:0000259" key="2">
    <source>
        <dbReference type="SMART" id="SM00198"/>
    </source>
</evidence>
<dbReference type="InterPro" id="IPR014044">
    <property type="entry name" value="CAP_dom"/>
</dbReference>
<organism evidence="3 4">
    <name type="scientific">Necator americanus</name>
    <name type="common">Human hookworm</name>
    <dbReference type="NCBI Taxonomy" id="51031"/>
    <lineage>
        <taxon>Eukaryota</taxon>
        <taxon>Metazoa</taxon>
        <taxon>Ecdysozoa</taxon>
        <taxon>Nematoda</taxon>
        <taxon>Chromadorea</taxon>
        <taxon>Rhabditida</taxon>
        <taxon>Rhabditina</taxon>
        <taxon>Rhabditomorpha</taxon>
        <taxon>Strongyloidea</taxon>
        <taxon>Ancylostomatidae</taxon>
        <taxon>Bunostominae</taxon>
        <taxon>Necator</taxon>
    </lineage>
</organism>
<evidence type="ECO:0000256" key="1">
    <source>
        <dbReference type="SAM" id="SignalP"/>
    </source>
</evidence>
<protein>
    <recommendedName>
        <fullName evidence="2">SCP domain-containing protein</fullName>
    </recommendedName>
</protein>
<proteinExistence type="predicted"/>
<feature type="domain" description="SCP" evidence="2">
    <location>
        <begin position="285"/>
        <end position="433"/>
    </location>
</feature>
<dbReference type="EMBL" id="JAVFWL010000005">
    <property type="protein sequence ID" value="KAK6756737.1"/>
    <property type="molecule type" value="Genomic_DNA"/>
</dbReference>
<reference evidence="3 4" key="1">
    <citation type="submission" date="2023-08" db="EMBL/GenBank/DDBJ databases">
        <title>A Necator americanus chromosomal reference genome.</title>
        <authorList>
            <person name="Ilik V."/>
            <person name="Petrzelkova K.J."/>
            <person name="Pardy F."/>
            <person name="Fuh T."/>
            <person name="Niatou-Singa F.S."/>
            <person name="Gouil Q."/>
            <person name="Baker L."/>
            <person name="Ritchie M.E."/>
            <person name="Jex A.R."/>
            <person name="Gazzola D."/>
            <person name="Li H."/>
            <person name="Toshio Fujiwara R."/>
            <person name="Zhan B."/>
            <person name="Aroian R.V."/>
            <person name="Pafco B."/>
            <person name="Schwarz E.M."/>
        </authorList>
    </citation>
    <scope>NUCLEOTIDE SEQUENCE [LARGE SCALE GENOMIC DNA]</scope>
    <source>
        <strain evidence="3 4">Aroian</strain>
        <tissue evidence="3">Whole animal</tissue>
    </source>
</reference>
<keyword evidence="4" id="KW-1185">Reference proteome</keyword>
<dbReference type="Pfam" id="PF00188">
    <property type="entry name" value="CAP"/>
    <property type="match status" value="2"/>
</dbReference>
<dbReference type="SUPFAM" id="SSF55797">
    <property type="entry name" value="PR-1-like"/>
    <property type="match status" value="2"/>
</dbReference>
<dbReference type="Gene3D" id="3.40.33.10">
    <property type="entry name" value="CAP"/>
    <property type="match status" value="2"/>
</dbReference>
<accession>A0ABR1E225</accession>
<feature type="chain" id="PRO_5047246359" description="SCP domain-containing protein" evidence="1">
    <location>
        <begin position="19"/>
        <end position="458"/>
    </location>
</feature>
<comment type="caution">
    <text evidence="3">The sequence shown here is derived from an EMBL/GenBank/DDBJ whole genome shotgun (WGS) entry which is preliminary data.</text>
</comment>
<evidence type="ECO:0000313" key="3">
    <source>
        <dbReference type="EMBL" id="KAK6756737.1"/>
    </source>
</evidence>
<evidence type="ECO:0000313" key="4">
    <source>
        <dbReference type="Proteomes" id="UP001303046"/>
    </source>
</evidence>
<feature type="domain" description="SCP" evidence="2">
    <location>
        <begin position="31"/>
        <end position="181"/>
    </location>
</feature>
<dbReference type="PANTHER" id="PTHR10334">
    <property type="entry name" value="CYSTEINE-RICH SECRETORY PROTEIN-RELATED"/>
    <property type="match status" value="1"/>
</dbReference>
<keyword evidence="1" id="KW-0732">Signal</keyword>
<dbReference type="InterPro" id="IPR035940">
    <property type="entry name" value="CAP_sf"/>
</dbReference>
<feature type="signal peptide" evidence="1">
    <location>
        <begin position="1"/>
        <end position="18"/>
    </location>
</feature>
<dbReference type="CDD" id="cd05380">
    <property type="entry name" value="CAP_euk"/>
    <property type="match status" value="2"/>
</dbReference>
<dbReference type="InterPro" id="IPR001283">
    <property type="entry name" value="CRISP-related"/>
</dbReference>
<dbReference type="Proteomes" id="UP001303046">
    <property type="component" value="Unassembled WGS sequence"/>
</dbReference>
<gene>
    <name evidence="3" type="primary">Necator_chrV.g19687</name>
    <name evidence="3" type="ORF">RB195_014895</name>
</gene>